<protein>
    <submittedName>
        <fullName evidence="1">Uncharacterized protein</fullName>
    </submittedName>
</protein>
<sequence>MCIRPARRRRQQRASVPLVTHGTFCLLYSFYLIKKQLKVDTYTEGRRRSGLFSRRGVLGKTITLLFSRVGILSQRRMRTRTSVTRATARVRRRQSEPRSQAIGNRCEREIVKRFAIDDDDDDDGNNNADNRLCCSGDAAAADMRAATADDTGIESVNAK</sequence>
<evidence type="ECO:0000313" key="2">
    <source>
        <dbReference type="Proteomes" id="UP001160148"/>
    </source>
</evidence>
<organism evidence="1 2">
    <name type="scientific">Macrosiphum euphorbiae</name>
    <name type="common">potato aphid</name>
    <dbReference type="NCBI Taxonomy" id="13131"/>
    <lineage>
        <taxon>Eukaryota</taxon>
        <taxon>Metazoa</taxon>
        <taxon>Ecdysozoa</taxon>
        <taxon>Arthropoda</taxon>
        <taxon>Hexapoda</taxon>
        <taxon>Insecta</taxon>
        <taxon>Pterygota</taxon>
        <taxon>Neoptera</taxon>
        <taxon>Paraneoptera</taxon>
        <taxon>Hemiptera</taxon>
        <taxon>Sternorrhyncha</taxon>
        <taxon>Aphidomorpha</taxon>
        <taxon>Aphidoidea</taxon>
        <taxon>Aphididae</taxon>
        <taxon>Macrosiphini</taxon>
        <taxon>Macrosiphum</taxon>
    </lineage>
</organism>
<dbReference type="Proteomes" id="UP001160148">
    <property type="component" value="Unassembled WGS sequence"/>
</dbReference>
<gene>
    <name evidence="1" type="ORF">MEUPH1_LOCUS15621</name>
</gene>
<accession>A0AAV0WWY4</accession>
<name>A0AAV0WWY4_9HEMI</name>
<keyword evidence="2" id="KW-1185">Reference proteome</keyword>
<evidence type="ECO:0000313" key="1">
    <source>
        <dbReference type="EMBL" id="CAI6360303.1"/>
    </source>
</evidence>
<comment type="caution">
    <text evidence="1">The sequence shown here is derived from an EMBL/GenBank/DDBJ whole genome shotgun (WGS) entry which is preliminary data.</text>
</comment>
<dbReference type="AlphaFoldDB" id="A0AAV0WWY4"/>
<dbReference type="EMBL" id="CARXXK010000003">
    <property type="protein sequence ID" value="CAI6360303.1"/>
    <property type="molecule type" value="Genomic_DNA"/>
</dbReference>
<reference evidence="1 2" key="1">
    <citation type="submission" date="2023-01" db="EMBL/GenBank/DDBJ databases">
        <authorList>
            <person name="Whitehead M."/>
        </authorList>
    </citation>
    <scope>NUCLEOTIDE SEQUENCE [LARGE SCALE GENOMIC DNA]</scope>
</reference>
<proteinExistence type="predicted"/>